<keyword evidence="8" id="KW-1185">Reference proteome</keyword>
<organism evidence="7 8">
    <name type="scientific">Temnothorax longispinosus</name>
    <dbReference type="NCBI Taxonomy" id="300112"/>
    <lineage>
        <taxon>Eukaryota</taxon>
        <taxon>Metazoa</taxon>
        <taxon>Ecdysozoa</taxon>
        <taxon>Arthropoda</taxon>
        <taxon>Hexapoda</taxon>
        <taxon>Insecta</taxon>
        <taxon>Pterygota</taxon>
        <taxon>Neoptera</taxon>
        <taxon>Endopterygota</taxon>
        <taxon>Hymenoptera</taxon>
        <taxon>Apocrita</taxon>
        <taxon>Aculeata</taxon>
        <taxon>Formicoidea</taxon>
        <taxon>Formicidae</taxon>
        <taxon>Myrmicinae</taxon>
        <taxon>Temnothorax</taxon>
    </lineage>
</organism>
<evidence type="ECO:0000256" key="5">
    <source>
        <dbReference type="SAM" id="Phobius"/>
    </source>
</evidence>
<proteinExistence type="predicted"/>
<dbReference type="CDD" id="cd07989">
    <property type="entry name" value="LPLAT_AGPAT-like"/>
    <property type="match status" value="1"/>
</dbReference>
<evidence type="ECO:0000256" key="2">
    <source>
        <dbReference type="ARBA" id="ARBA00013211"/>
    </source>
</evidence>
<dbReference type="Pfam" id="PF01553">
    <property type="entry name" value="Acyltransferase"/>
    <property type="match status" value="1"/>
</dbReference>
<evidence type="ECO:0000259" key="6">
    <source>
        <dbReference type="SMART" id="SM00563"/>
    </source>
</evidence>
<dbReference type="InterPro" id="IPR002123">
    <property type="entry name" value="Plipid/glycerol_acylTrfase"/>
</dbReference>
<dbReference type="EMBL" id="QBLH01002864">
    <property type="protein sequence ID" value="TGZ46512.1"/>
    <property type="molecule type" value="Genomic_DNA"/>
</dbReference>
<protein>
    <recommendedName>
        <fullName evidence="2">1-acylglycerol-3-phosphate O-acyltransferase</fullName>
        <ecNumber evidence="2">2.3.1.51</ecNumber>
    </recommendedName>
</protein>
<dbReference type="GO" id="GO:0006654">
    <property type="term" value="P:phosphatidic acid biosynthetic process"/>
    <property type="evidence" value="ECO:0007669"/>
    <property type="project" value="TreeGrafter"/>
</dbReference>
<comment type="pathway">
    <text evidence="1">Phospholipid metabolism; CDP-diacylglycerol biosynthesis; CDP-diacylglycerol from sn-glycerol 3-phosphate: step 2/3.</text>
</comment>
<evidence type="ECO:0000256" key="4">
    <source>
        <dbReference type="ARBA" id="ARBA00023315"/>
    </source>
</evidence>
<dbReference type="PANTHER" id="PTHR10434:SF11">
    <property type="entry name" value="1-ACYL-SN-GLYCEROL-3-PHOSPHATE ACYLTRANSFERASE"/>
    <property type="match status" value="1"/>
</dbReference>
<dbReference type="GO" id="GO:0005783">
    <property type="term" value="C:endoplasmic reticulum"/>
    <property type="evidence" value="ECO:0007669"/>
    <property type="project" value="TreeGrafter"/>
</dbReference>
<reference evidence="7 8" key="1">
    <citation type="journal article" date="2019" name="Philos. Trans. R. Soc. Lond., B, Biol. Sci.">
        <title>Ant behaviour and brain gene expression of defending hosts depend on the ecological success of the intruding social parasite.</title>
        <authorList>
            <person name="Kaur R."/>
            <person name="Stoldt M."/>
            <person name="Jongepier E."/>
            <person name="Feldmeyer B."/>
            <person name="Menzel F."/>
            <person name="Bornberg-Bauer E."/>
            <person name="Foitzik S."/>
        </authorList>
    </citation>
    <scope>NUCLEOTIDE SEQUENCE [LARGE SCALE GENOMIC DNA]</scope>
    <source>
        <tissue evidence="7">Whole body</tissue>
    </source>
</reference>
<dbReference type="STRING" id="300112.A0A4S2KB23"/>
<keyword evidence="3 7" id="KW-0808">Transferase</keyword>
<gene>
    <name evidence="7" type="ORF">DBV15_10341</name>
</gene>
<feature type="domain" description="Phospholipid/glycerol acyltransferase" evidence="6">
    <location>
        <begin position="75"/>
        <end position="206"/>
    </location>
</feature>
<keyword evidence="5" id="KW-1133">Transmembrane helix</keyword>
<keyword evidence="5" id="KW-0812">Transmembrane</keyword>
<dbReference type="SMART" id="SM00563">
    <property type="entry name" value="PlsC"/>
    <property type="match status" value="1"/>
</dbReference>
<dbReference type="AlphaFoldDB" id="A0A4S2KB23"/>
<dbReference type="SUPFAM" id="SSF69593">
    <property type="entry name" value="Glycerol-3-phosphate (1)-acyltransferase"/>
    <property type="match status" value="1"/>
</dbReference>
<accession>A0A4S2KB23</accession>
<keyword evidence="5" id="KW-0472">Membrane</keyword>
<evidence type="ECO:0000313" key="7">
    <source>
        <dbReference type="EMBL" id="TGZ46512.1"/>
    </source>
</evidence>
<name>A0A4S2KB23_9HYME</name>
<evidence type="ECO:0000313" key="8">
    <source>
        <dbReference type="Proteomes" id="UP000310200"/>
    </source>
</evidence>
<feature type="transmembrane region" description="Helical" evidence="5">
    <location>
        <begin position="15"/>
        <end position="35"/>
    </location>
</feature>
<keyword evidence="4 7" id="KW-0012">Acyltransferase</keyword>
<dbReference type="EC" id="2.3.1.51" evidence="2"/>
<sequence>MLCALSESVRYRVKFTFFIIASALAAGLWIPFMLFRIGSWKNALMPARGVVTIAKIIGMNFRFRGKENIVKDSGCVVLINHQSSLDLCGTKVPRMHNKIGLAVLGELWLAMDNCTVISKKEILYLGPFGLACWLWGTLFIDRKNAGESCQIINATAESIRLAKRRLLLFPEGHRHSGNSLLPFKKGAFHVAIESQMPIQPVVVSKYYFLDGKLKIFNSGSSYITVLPPIPTAGLTKDDLPKLMDQAYEVMNKTFIESTTECLEEQIRSLKCE</sequence>
<dbReference type="Proteomes" id="UP000310200">
    <property type="component" value="Unassembled WGS sequence"/>
</dbReference>
<evidence type="ECO:0000256" key="3">
    <source>
        <dbReference type="ARBA" id="ARBA00022679"/>
    </source>
</evidence>
<dbReference type="PANTHER" id="PTHR10434">
    <property type="entry name" value="1-ACYL-SN-GLYCEROL-3-PHOSPHATE ACYLTRANSFERASE"/>
    <property type="match status" value="1"/>
</dbReference>
<dbReference type="GO" id="GO:0003841">
    <property type="term" value="F:1-acylglycerol-3-phosphate O-acyltransferase activity"/>
    <property type="evidence" value="ECO:0007669"/>
    <property type="project" value="UniProtKB-EC"/>
</dbReference>
<comment type="caution">
    <text evidence="7">The sequence shown here is derived from an EMBL/GenBank/DDBJ whole genome shotgun (WGS) entry which is preliminary data.</text>
</comment>
<evidence type="ECO:0000256" key="1">
    <source>
        <dbReference type="ARBA" id="ARBA00004728"/>
    </source>
</evidence>